<gene>
    <name evidence="2" type="ORF">R3P38DRAFT_3546725</name>
</gene>
<accession>A0AAW0DYU5</accession>
<sequence>MQANHHRFLTASRGDSPLSGYNHLREHDLGYIEEGELFIEMQALRDRVRAHCERSTKRNFMTETTAFLRDIVQYLPGAPMEVAGARSSIFSNLTGDMSRQMYSPAAWTHVPPGNVVPSFPTPIGAAAARYPALYRPPTISTAPSTPHGTTGESDWRTSMPPANESRVFDPVLTLLSLAKSGRRQGHERASDSLQTLSPPRPSPSAYASPVHRGGYNTPLGSNSPHMVQHRPMDHYPSPAVGPPDSPSPSRRNSTPMVNGADYLRRTSQRHSAPRPSRTSHRQGHSDELPRFSAT</sequence>
<feature type="compositionally biased region" description="Polar residues" evidence="1">
    <location>
        <begin position="138"/>
        <end position="152"/>
    </location>
</feature>
<organism evidence="2 3">
    <name type="scientific">Favolaschia claudopus</name>
    <dbReference type="NCBI Taxonomy" id="2862362"/>
    <lineage>
        <taxon>Eukaryota</taxon>
        <taxon>Fungi</taxon>
        <taxon>Dikarya</taxon>
        <taxon>Basidiomycota</taxon>
        <taxon>Agaricomycotina</taxon>
        <taxon>Agaricomycetes</taxon>
        <taxon>Agaricomycetidae</taxon>
        <taxon>Agaricales</taxon>
        <taxon>Marasmiineae</taxon>
        <taxon>Mycenaceae</taxon>
        <taxon>Favolaschia</taxon>
    </lineage>
</organism>
<dbReference type="EMBL" id="JAWWNJ010000004">
    <property type="protein sequence ID" value="KAK7057831.1"/>
    <property type="molecule type" value="Genomic_DNA"/>
</dbReference>
<name>A0AAW0DYU5_9AGAR</name>
<evidence type="ECO:0000313" key="2">
    <source>
        <dbReference type="EMBL" id="KAK7057831.1"/>
    </source>
</evidence>
<evidence type="ECO:0000313" key="3">
    <source>
        <dbReference type="Proteomes" id="UP001362999"/>
    </source>
</evidence>
<dbReference type="Proteomes" id="UP001362999">
    <property type="component" value="Unassembled WGS sequence"/>
</dbReference>
<protein>
    <submittedName>
        <fullName evidence="2">Uncharacterized protein</fullName>
    </submittedName>
</protein>
<feature type="compositionally biased region" description="Basic and acidic residues" evidence="1">
    <location>
        <begin position="283"/>
        <end position="294"/>
    </location>
</feature>
<evidence type="ECO:0000256" key="1">
    <source>
        <dbReference type="SAM" id="MobiDB-lite"/>
    </source>
</evidence>
<feature type="region of interest" description="Disordered" evidence="1">
    <location>
        <begin position="180"/>
        <end position="294"/>
    </location>
</feature>
<proteinExistence type="predicted"/>
<keyword evidence="3" id="KW-1185">Reference proteome</keyword>
<reference evidence="2 3" key="1">
    <citation type="journal article" date="2024" name="J Genomics">
        <title>Draft genome sequencing and assembly of Favolaschia claudopus CIRM-BRFM 2984 isolated from oak limbs.</title>
        <authorList>
            <person name="Navarro D."/>
            <person name="Drula E."/>
            <person name="Chaduli D."/>
            <person name="Cazenave R."/>
            <person name="Ahrendt S."/>
            <person name="Wang J."/>
            <person name="Lipzen A."/>
            <person name="Daum C."/>
            <person name="Barry K."/>
            <person name="Grigoriev I.V."/>
            <person name="Favel A."/>
            <person name="Rosso M.N."/>
            <person name="Martin F."/>
        </authorList>
    </citation>
    <scope>NUCLEOTIDE SEQUENCE [LARGE SCALE GENOMIC DNA]</scope>
    <source>
        <strain evidence="2 3">CIRM-BRFM 2984</strain>
    </source>
</reference>
<dbReference type="AlphaFoldDB" id="A0AAW0DYU5"/>
<feature type="compositionally biased region" description="Basic residues" evidence="1">
    <location>
        <begin position="266"/>
        <end position="282"/>
    </location>
</feature>
<comment type="caution">
    <text evidence="2">The sequence shown here is derived from an EMBL/GenBank/DDBJ whole genome shotgun (WGS) entry which is preliminary data.</text>
</comment>
<feature type="region of interest" description="Disordered" evidence="1">
    <location>
        <begin position="136"/>
        <end position="167"/>
    </location>
</feature>